<sequence>MRLSIISFDPVCCLCRLRRSVDNRAKIARSKVAPSPHHSIPGTARQHSSHCNAERHTRRKDCRVDIYVYVARRSGKRAVCIKSSLNCACVGTVWCVYVGTPSPQRPGAENRSLEGQIASMILHVYAAIPPPVPSSSTSALARAAAVC</sequence>
<reference evidence="2" key="1">
    <citation type="journal article" date="2020" name="Stud. Mycol.">
        <title>101 Dothideomycetes genomes: a test case for predicting lifestyles and emergence of pathogens.</title>
        <authorList>
            <person name="Haridas S."/>
            <person name="Albert R."/>
            <person name="Binder M."/>
            <person name="Bloem J."/>
            <person name="Labutti K."/>
            <person name="Salamov A."/>
            <person name="Andreopoulos B."/>
            <person name="Baker S."/>
            <person name="Barry K."/>
            <person name="Bills G."/>
            <person name="Bluhm B."/>
            <person name="Cannon C."/>
            <person name="Castanera R."/>
            <person name="Culley D."/>
            <person name="Daum C."/>
            <person name="Ezra D."/>
            <person name="Gonzalez J."/>
            <person name="Henrissat B."/>
            <person name="Kuo A."/>
            <person name="Liang C."/>
            <person name="Lipzen A."/>
            <person name="Lutzoni F."/>
            <person name="Magnuson J."/>
            <person name="Mondo S."/>
            <person name="Nolan M."/>
            <person name="Ohm R."/>
            <person name="Pangilinan J."/>
            <person name="Park H.-J."/>
            <person name="Ramirez L."/>
            <person name="Alfaro M."/>
            <person name="Sun H."/>
            <person name="Tritt A."/>
            <person name="Yoshinaga Y."/>
            <person name="Zwiers L.-H."/>
            <person name="Turgeon B."/>
            <person name="Goodwin S."/>
            <person name="Spatafora J."/>
            <person name="Crous P."/>
            <person name="Grigoriev I."/>
        </authorList>
    </citation>
    <scope>NUCLEOTIDE SEQUENCE</scope>
    <source>
        <strain evidence="2">CBS 121739</strain>
    </source>
</reference>
<dbReference type="RefSeq" id="XP_033605235.1">
    <property type="nucleotide sequence ID" value="XM_033739350.1"/>
</dbReference>
<dbReference type="AlphaFoldDB" id="A0A6A6WKQ5"/>
<accession>A0A6A6WKQ5</accession>
<dbReference type="EMBL" id="ML996565">
    <property type="protein sequence ID" value="KAF2762784.1"/>
    <property type="molecule type" value="Genomic_DNA"/>
</dbReference>
<evidence type="ECO:0000313" key="3">
    <source>
        <dbReference type="Proteomes" id="UP000799437"/>
    </source>
</evidence>
<gene>
    <name evidence="2" type="ORF">EJ05DRAFT_15360</name>
</gene>
<dbReference type="GeneID" id="54480404"/>
<name>A0A6A6WKQ5_9PEZI</name>
<feature type="region of interest" description="Disordered" evidence="1">
    <location>
        <begin position="28"/>
        <end position="56"/>
    </location>
</feature>
<organism evidence="2 3">
    <name type="scientific">Pseudovirgaria hyperparasitica</name>
    <dbReference type="NCBI Taxonomy" id="470096"/>
    <lineage>
        <taxon>Eukaryota</taxon>
        <taxon>Fungi</taxon>
        <taxon>Dikarya</taxon>
        <taxon>Ascomycota</taxon>
        <taxon>Pezizomycotina</taxon>
        <taxon>Dothideomycetes</taxon>
        <taxon>Dothideomycetes incertae sedis</taxon>
        <taxon>Acrospermales</taxon>
        <taxon>Acrospermaceae</taxon>
        <taxon>Pseudovirgaria</taxon>
    </lineage>
</organism>
<protein>
    <submittedName>
        <fullName evidence="2">Uncharacterized protein</fullName>
    </submittedName>
</protein>
<evidence type="ECO:0000313" key="2">
    <source>
        <dbReference type="EMBL" id="KAF2762784.1"/>
    </source>
</evidence>
<evidence type="ECO:0000256" key="1">
    <source>
        <dbReference type="SAM" id="MobiDB-lite"/>
    </source>
</evidence>
<dbReference type="Proteomes" id="UP000799437">
    <property type="component" value="Unassembled WGS sequence"/>
</dbReference>
<proteinExistence type="predicted"/>
<keyword evidence="3" id="KW-1185">Reference proteome</keyword>